<feature type="transmembrane region" description="Helical" evidence="4">
    <location>
        <begin position="209"/>
        <end position="236"/>
    </location>
</feature>
<keyword evidence="1 4" id="KW-0812">Transmembrane</keyword>
<feature type="transmembrane region" description="Helical" evidence="4">
    <location>
        <begin position="47"/>
        <end position="67"/>
    </location>
</feature>
<accession>A0A354M098</accession>
<feature type="transmembrane region" description="Helical" evidence="4">
    <location>
        <begin position="12"/>
        <end position="35"/>
    </location>
</feature>
<feature type="transmembrane region" description="Helical" evidence="4">
    <location>
        <begin position="139"/>
        <end position="161"/>
    </location>
</feature>
<evidence type="ECO:0000256" key="4">
    <source>
        <dbReference type="SAM" id="Phobius"/>
    </source>
</evidence>
<feature type="domain" description="Major facilitator superfamily (MFS) profile" evidence="5">
    <location>
        <begin position="10"/>
        <end position="390"/>
    </location>
</feature>
<dbReference type="RefSeq" id="WP_270737835.1">
    <property type="nucleotide sequence ID" value="NZ_CAUGAR010000010.1"/>
</dbReference>
<feature type="transmembrane region" description="Helical" evidence="4">
    <location>
        <begin position="167"/>
        <end position="189"/>
    </location>
</feature>
<evidence type="ECO:0000259" key="5">
    <source>
        <dbReference type="PROSITE" id="PS50850"/>
    </source>
</evidence>
<evidence type="ECO:0000313" key="7">
    <source>
        <dbReference type="Proteomes" id="UP000262954"/>
    </source>
</evidence>
<dbReference type="Proteomes" id="UP000262954">
    <property type="component" value="Unassembled WGS sequence"/>
</dbReference>
<evidence type="ECO:0000313" key="6">
    <source>
        <dbReference type="EMBL" id="HBJ07937.1"/>
    </source>
</evidence>
<dbReference type="InterPro" id="IPR036259">
    <property type="entry name" value="MFS_trans_sf"/>
</dbReference>
<gene>
    <name evidence="6" type="ORF">DDY73_02930</name>
</gene>
<dbReference type="SUPFAM" id="SSF103473">
    <property type="entry name" value="MFS general substrate transporter"/>
    <property type="match status" value="1"/>
</dbReference>
<dbReference type="EMBL" id="DNWC01000043">
    <property type="protein sequence ID" value="HBJ07937.1"/>
    <property type="molecule type" value="Genomic_DNA"/>
</dbReference>
<feature type="transmembrane region" description="Helical" evidence="4">
    <location>
        <begin position="302"/>
        <end position="328"/>
    </location>
</feature>
<dbReference type="Pfam" id="PF07690">
    <property type="entry name" value="MFS_1"/>
    <property type="match status" value="1"/>
</dbReference>
<feature type="transmembrane region" description="Helical" evidence="4">
    <location>
        <begin position="274"/>
        <end position="296"/>
    </location>
</feature>
<evidence type="ECO:0000256" key="2">
    <source>
        <dbReference type="ARBA" id="ARBA00022989"/>
    </source>
</evidence>
<protein>
    <submittedName>
        <fullName evidence="6">MFS transporter</fullName>
    </submittedName>
</protein>
<sequence>MMKDKLWTRSFLAVAGGNFLLFFAFYLLLPVLPMYLMEQFGSNKATVGVILSSYTITALFVRPFAGYMVDTFSRKPLQLICYGVFTLFFGGYLLAGTLLLFAVIRAMHGLAFGMVTVSNSTVAIDVMPSSRRGEGIGYYGVSSNLAMAMGPTVSLYILDAFRNYDSIFLLSLFSCILGFILITTIKMPLKQRSVEMQPEKEHVSLDRFLLVKGVSGAISLCLLSFSYGVLSTYLAIYGKEEVGIDSGTGLYFMLMAFGLIFSRLTTGKYLNKGLIVNMITVGIVFLVIGYSVFIFLKSPVGYYFSAAVLGMGYGLICPSFQNLFINLATHSQRGTANSTFFTAWDLGLGLGVLIGGSIADMSDYTAAYTFALVLVVLGFFFFRHIAGPYFEKNKLR</sequence>
<reference evidence="6 7" key="1">
    <citation type="journal article" date="2018" name="Nat. Biotechnol.">
        <title>A standardized bacterial taxonomy based on genome phylogeny substantially revises the tree of life.</title>
        <authorList>
            <person name="Parks D.H."/>
            <person name="Chuvochina M."/>
            <person name="Waite D.W."/>
            <person name="Rinke C."/>
            <person name="Skarshewski A."/>
            <person name="Chaumeil P.A."/>
            <person name="Hugenholtz P."/>
        </authorList>
    </citation>
    <scope>NUCLEOTIDE SEQUENCE [LARGE SCALE GENOMIC DNA]</scope>
    <source>
        <strain evidence="6">UBA11482</strain>
    </source>
</reference>
<dbReference type="AlphaFoldDB" id="A0A354M098"/>
<comment type="caution">
    <text evidence="6">The sequence shown here is derived from an EMBL/GenBank/DDBJ whole genome shotgun (WGS) entry which is preliminary data.</text>
</comment>
<evidence type="ECO:0000256" key="3">
    <source>
        <dbReference type="ARBA" id="ARBA00023136"/>
    </source>
</evidence>
<keyword evidence="2 4" id="KW-1133">Transmembrane helix</keyword>
<dbReference type="PROSITE" id="PS50850">
    <property type="entry name" value="MFS"/>
    <property type="match status" value="1"/>
</dbReference>
<dbReference type="PANTHER" id="PTHR23531:SF1">
    <property type="entry name" value="QUINOLENE RESISTANCE PROTEIN NORA"/>
    <property type="match status" value="1"/>
</dbReference>
<dbReference type="CDD" id="cd17489">
    <property type="entry name" value="MFS_YfcJ_like"/>
    <property type="match status" value="1"/>
</dbReference>
<organism evidence="6 7">
    <name type="scientific">Coprobacter fastidiosus</name>
    <dbReference type="NCBI Taxonomy" id="1099853"/>
    <lineage>
        <taxon>Bacteria</taxon>
        <taxon>Pseudomonadati</taxon>
        <taxon>Bacteroidota</taxon>
        <taxon>Bacteroidia</taxon>
        <taxon>Bacteroidales</taxon>
        <taxon>Barnesiellaceae</taxon>
        <taxon>Coprobacter</taxon>
    </lineage>
</organism>
<name>A0A354M098_9BACT</name>
<evidence type="ECO:0000256" key="1">
    <source>
        <dbReference type="ARBA" id="ARBA00022692"/>
    </source>
</evidence>
<dbReference type="InterPro" id="IPR052714">
    <property type="entry name" value="MFS_Exporter"/>
</dbReference>
<feature type="transmembrane region" description="Helical" evidence="4">
    <location>
        <begin position="340"/>
        <end position="359"/>
    </location>
</feature>
<feature type="transmembrane region" description="Helical" evidence="4">
    <location>
        <begin position="79"/>
        <end position="104"/>
    </location>
</feature>
<keyword evidence="3 4" id="KW-0472">Membrane</keyword>
<dbReference type="PANTHER" id="PTHR23531">
    <property type="entry name" value="QUINOLENE RESISTANCE PROTEIN NORA"/>
    <property type="match status" value="1"/>
</dbReference>
<feature type="transmembrane region" description="Helical" evidence="4">
    <location>
        <begin position="365"/>
        <end position="386"/>
    </location>
</feature>
<feature type="transmembrane region" description="Helical" evidence="4">
    <location>
        <begin position="242"/>
        <end position="262"/>
    </location>
</feature>
<dbReference type="InterPro" id="IPR011701">
    <property type="entry name" value="MFS"/>
</dbReference>
<proteinExistence type="predicted"/>
<dbReference type="InterPro" id="IPR020846">
    <property type="entry name" value="MFS_dom"/>
</dbReference>
<dbReference type="Gene3D" id="1.20.1250.20">
    <property type="entry name" value="MFS general substrate transporter like domains"/>
    <property type="match status" value="1"/>
</dbReference>
<dbReference type="GO" id="GO:0022857">
    <property type="term" value="F:transmembrane transporter activity"/>
    <property type="evidence" value="ECO:0007669"/>
    <property type="project" value="InterPro"/>
</dbReference>